<dbReference type="InterPro" id="IPR051099">
    <property type="entry name" value="AGR/TXD"/>
</dbReference>
<dbReference type="PANTHER" id="PTHR15337">
    <property type="entry name" value="ANTERIOR GRADIENT PROTEIN-RELATED"/>
    <property type="match status" value="1"/>
</dbReference>
<accession>A0AAV2I066</accession>
<dbReference type="Pfam" id="PF13899">
    <property type="entry name" value="Thioredoxin_7"/>
    <property type="match status" value="1"/>
</dbReference>
<organism evidence="3 4">
    <name type="scientific">Lymnaea stagnalis</name>
    <name type="common">Great pond snail</name>
    <name type="synonym">Helix stagnalis</name>
    <dbReference type="NCBI Taxonomy" id="6523"/>
    <lineage>
        <taxon>Eukaryota</taxon>
        <taxon>Metazoa</taxon>
        <taxon>Spiralia</taxon>
        <taxon>Lophotrochozoa</taxon>
        <taxon>Mollusca</taxon>
        <taxon>Gastropoda</taxon>
        <taxon>Heterobranchia</taxon>
        <taxon>Euthyneura</taxon>
        <taxon>Panpulmonata</taxon>
        <taxon>Hygrophila</taxon>
        <taxon>Lymnaeoidea</taxon>
        <taxon>Lymnaeidae</taxon>
        <taxon>Lymnaea</taxon>
    </lineage>
</organism>
<dbReference type="SUPFAM" id="SSF52833">
    <property type="entry name" value="Thioredoxin-like"/>
    <property type="match status" value="1"/>
</dbReference>
<feature type="chain" id="PRO_5043629119" description="Thioredoxin domain-containing protein 12" evidence="2">
    <location>
        <begin position="21"/>
        <end position="152"/>
    </location>
</feature>
<protein>
    <recommendedName>
        <fullName evidence="5">Thioredoxin domain-containing protein 12</fullName>
    </recommendedName>
</protein>
<dbReference type="EMBL" id="CAXITT010000270">
    <property type="protein sequence ID" value="CAL1537664.1"/>
    <property type="molecule type" value="Genomic_DNA"/>
</dbReference>
<evidence type="ECO:0000256" key="2">
    <source>
        <dbReference type="SAM" id="SignalP"/>
    </source>
</evidence>
<dbReference type="GO" id="GO:0005783">
    <property type="term" value="C:endoplasmic reticulum"/>
    <property type="evidence" value="ECO:0007669"/>
    <property type="project" value="TreeGrafter"/>
</dbReference>
<evidence type="ECO:0008006" key="5">
    <source>
        <dbReference type="Google" id="ProtNLM"/>
    </source>
</evidence>
<dbReference type="PANTHER" id="PTHR15337:SF11">
    <property type="entry name" value="THIOREDOXIN DOMAIN-CONTAINING PROTEIN"/>
    <property type="match status" value="1"/>
</dbReference>
<dbReference type="InterPro" id="IPR036249">
    <property type="entry name" value="Thioredoxin-like_sf"/>
</dbReference>
<keyword evidence="4" id="KW-1185">Reference proteome</keyword>
<keyword evidence="1 2" id="KW-0732">Signal</keyword>
<gene>
    <name evidence="3" type="ORF">GSLYS_00011566001</name>
</gene>
<proteinExistence type="predicted"/>
<comment type="caution">
    <text evidence="3">The sequence shown here is derived from an EMBL/GenBank/DDBJ whole genome shotgun (WGS) entry which is preliminary data.</text>
</comment>
<dbReference type="Gene3D" id="3.40.30.10">
    <property type="entry name" value="Glutaredoxin"/>
    <property type="match status" value="1"/>
</dbReference>
<name>A0AAV2I066_LYMST</name>
<dbReference type="AlphaFoldDB" id="A0AAV2I066"/>
<evidence type="ECO:0000313" key="4">
    <source>
        <dbReference type="Proteomes" id="UP001497497"/>
    </source>
</evidence>
<sequence>MVAFRLIALANLAGFGTVFAGSNLARGWGETIKWTTLDDAKVQAKRSSKPLMIVVHKKQCPVCNELKPNFAVNSEIQNLSRHFLMVNLENEEVPNTKDFTPDGVYVPRIMFYGPDCKLIKDVHSSDKAKRFLYSEANDIADNMRQVLNEFSY</sequence>
<reference evidence="3 4" key="1">
    <citation type="submission" date="2024-04" db="EMBL/GenBank/DDBJ databases">
        <authorList>
            <consortium name="Genoscope - CEA"/>
            <person name="William W."/>
        </authorList>
    </citation>
    <scope>NUCLEOTIDE SEQUENCE [LARGE SCALE GENOMIC DNA]</scope>
</reference>
<evidence type="ECO:0000256" key="1">
    <source>
        <dbReference type="ARBA" id="ARBA00022729"/>
    </source>
</evidence>
<evidence type="ECO:0000313" key="3">
    <source>
        <dbReference type="EMBL" id="CAL1537664.1"/>
    </source>
</evidence>
<feature type="signal peptide" evidence="2">
    <location>
        <begin position="1"/>
        <end position="20"/>
    </location>
</feature>
<dbReference type="Proteomes" id="UP001497497">
    <property type="component" value="Unassembled WGS sequence"/>
</dbReference>